<organism evidence="7 8">
    <name type="scientific">Chitinophaga costaii</name>
    <dbReference type="NCBI Taxonomy" id="1335309"/>
    <lineage>
        <taxon>Bacteria</taxon>
        <taxon>Pseudomonadati</taxon>
        <taxon>Bacteroidota</taxon>
        <taxon>Chitinophagia</taxon>
        <taxon>Chitinophagales</taxon>
        <taxon>Chitinophagaceae</taxon>
        <taxon>Chitinophaga</taxon>
    </lineage>
</organism>
<dbReference type="STRING" id="1335309.GA0116948_102298"/>
<sequence>MKRIIIMAALLLPVISKAQLQSSIIQLDVDTASARKAYLLYKIGDKTVVDSSTLVNGKTVFKVEVPYPLTGSLSLDGRGYGYKNGQMPDLLTFYIEQGTINITAHERLVHAVITGSKMNDELAMYNRYVKIPMDSLEVEAYKWNTGGKKLWQDTTAQKQYTSTMSGLMRELNALQRTWIEHHPDSYVSLMALQWLAGATINVPVVAPLYNGLSDRLKSSVSGKALGERIAAAKTVTVGAMAPAFTLNDVNGLPVKLSDFRGKYVLLDFWASWCGPCRAENPNYIKAYHQFKDKNFTLLGVSLDKEGQKDAWIKAIKTDGLEWAQVSDLKYWKSEVAQQYDVKSIPQNFLIDPTGKIIAKNLRGGELQQKLGEILTPAP</sequence>
<evidence type="ECO:0000256" key="1">
    <source>
        <dbReference type="ARBA" id="ARBA00004196"/>
    </source>
</evidence>
<comment type="subcellular location">
    <subcellularLocation>
        <location evidence="1">Cell envelope</location>
    </subcellularLocation>
</comment>
<keyword evidence="4" id="KW-0676">Redox-active center</keyword>
<dbReference type="InterPro" id="IPR013766">
    <property type="entry name" value="Thioredoxin_domain"/>
</dbReference>
<accession>A0A1C4AV43</accession>
<evidence type="ECO:0000259" key="6">
    <source>
        <dbReference type="PROSITE" id="PS51352"/>
    </source>
</evidence>
<dbReference type="PANTHER" id="PTHR42852:SF6">
    <property type="entry name" value="THIOL:DISULFIDE INTERCHANGE PROTEIN DSBE"/>
    <property type="match status" value="1"/>
</dbReference>
<dbReference type="GO" id="GO:0017004">
    <property type="term" value="P:cytochrome complex assembly"/>
    <property type="evidence" value="ECO:0007669"/>
    <property type="project" value="UniProtKB-KW"/>
</dbReference>
<evidence type="ECO:0000256" key="2">
    <source>
        <dbReference type="ARBA" id="ARBA00022748"/>
    </source>
</evidence>
<proteinExistence type="predicted"/>
<keyword evidence="5" id="KW-0732">Signal</keyword>
<evidence type="ECO:0000256" key="4">
    <source>
        <dbReference type="ARBA" id="ARBA00023284"/>
    </source>
</evidence>
<dbReference type="Gene3D" id="3.40.30.10">
    <property type="entry name" value="Glutaredoxin"/>
    <property type="match status" value="1"/>
</dbReference>
<dbReference type="EMBL" id="FMAR01000002">
    <property type="protein sequence ID" value="SCB98444.1"/>
    <property type="molecule type" value="Genomic_DNA"/>
</dbReference>
<dbReference type="Proteomes" id="UP000242818">
    <property type="component" value="Unassembled WGS sequence"/>
</dbReference>
<feature type="domain" description="Thioredoxin" evidence="6">
    <location>
        <begin position="235"/>
        <end position="378"/>
    </location>
</feature>
<keyword evidence="8" id="KW-1185">Reference proteome</keyword>
<dbReference type="GO" id="GO:0016209">
    <property type="term" value="F:antioxidant activity"/>
    <property type="evidence" value="ECO:0007669"/>
    <property type="project" value="InterPro"/>
</dbReference>
<name>A0A1C4AV43_9BACT</name>
<evidence type="ECO:0000313" key="8">
    <source>
        <dbReference type="Proteomes" id="UP000242818"/>
    </source>
</evidence>
<dbReference type="InterPro" id="IPR000866">
    <property type="entry name" value="AhpC/TSA"/>
</dbReference>
<reference evidence="7 8" key="1">
    <citation type="submission" date="2016-08" db="EMBL/GenBank/DDBJ databases">
        <authorList>
            <person name="Seilhamer J.J."/>
        </authorList>
    </citation>
    <scope>NUCLEOTIDE SEQUENCE [LARGE SCALE GENOMIC DNA]</scope>
    <source>
        <strain evidence="7 8">A37T2</strain>
    </source>
</reference>
<dbReference type="InterPro" id="IPR025380">
    <property type="entry name" value="DUF4369"/>
</dbReference>
<dbReference type="GO" id="GO:0030313">
    <property type="term" value="C:cell envelope"/>
    <property type="evidence" value="ECO:0007669"/>
    <property type="project" value="UniProtKB-SubCell"/>
</dbReference>
<evidence type="ECO:0000256" key="5">
    <source>
        <dbReference type="SAM" id="SignalP"/>
    </source>
</evidence>
<dbReference type="PROSITE" id="PS51352">
    <property type="entry name" value="THIOREDOXIN_2"/>
    <property type="match status" value="1"/>
</dbReference>
<dbReference type="SUPFAM" id="SSF52833">
    <property type="entry name" value="Thioredoxin-like"/>
    <property type="match status" value="1"/>
</dbReference>
<dbReference type="GO" id="GO:0016491">
    <property type="term" value="F:oxidoreductase activity"/>
    <property type="evidence" value="ECO:0007669"/>
    <property type="project" value="InterPro"/>
</dbReference>
<keyword evidence="3" id="KW-1015">Disulfide bond</keyword>
<dbReference type="InterPro" id="IPR050553">
    <property type="entry name" value="Thioredoxin_ResA/DsbE_sf"/>
</dbReference>
<dbReference type="PROSITE" id="PS00194">
    <property type="entry name" value="THIOREDOXIN_1"/>
    <property type="match status" value="1"/>
</dbReference>
<feature type="signal peptide" evidence="5">
    <location>
        <begin position="1"/>
        <end position="18"/>
    </location>
</feature>
<dbReference type="Pfam" id="PF14289">
    <property type="entry name" value="DUF4369"/>
    <property type="match status" value="1"/>
</dbReference>
<dbReference type="CDD" id="cd02966">
    <property type="entry name" value="TlpA_like_family"/>
    <property type="match status" value="1"/>
</dbReference>
<dbReference type="InterPro" id="IPR017937">
    <property type="entry name" value="Thioredoxin_CS"/>
</dbReference>
<evidence type="ECO:0000256" key="3">
    <source>
        <dbReference type="ARBA" id="ARBA00023157"/>
    </source>
</evidence>
<feature type="chain" id="PRO_5008688960" evidence="5">
    <location>
        <begin position="19"/>
        <end position="378"/>
    </location>
</feature>
<dbReference type="OrthoDB" id="750178at2"/>
<evidence type="ECO:0000313" key="7">
    <source>
        <dbReference type="EMBL" id="SCB98444.1"/>
    </source>
</evidence>
<protein>
    <submittedName>
        <fullName evidence="7">Peroxiredoxin</fullName>
    </submittedName>
</protein>
<gene>
    <name evidence="7" type="ORF">GA0116948_102298</name>
</gene>
<dbReference type="PANTHER" id="PTHR42852">
    <property type="entry name" value="THIOL:DISULFIDE INTERCHANGE PROTEIN DSBE"/>
    <property type="match status" value="1"/>
</dbReference>
<dbReference type="Pfam" id="PF00578">
    <property type="entry name" value="AhpC-TSA"/>
    <property type="match status" value="1"/>
</dbReference>
<dbReference type="RefSeq" id="WP_089709420.1">
    <property type="nucleotide sequence ID" value="NZ_FMAR01000002.1"/>
</dbReference>
<dbReference type="InterPro" id="IPR036249">
    <property type="entry name" value="Thioredoxin-like_sf"/>
</dbReference>
<dbReference type="AlphaFoldDB" id="A0A1C4AV43"/>
<keyword evidence="2" id="KW-0201">Cytochrome c-type biogenesis</keyword>